<dbReference type="EMBL" id="BJZT01000066">
    <property type="protein sequence ID" value="GEP01896.1"/>
    <property type="molecule type" value="Genomic_DNA"/>
</dbReference>
<name>A0A512IW40_9HYPH</name>
<gene>
    <name evidence="2" type="ORF">MHA02_42830</name>
</gene>
<keyword evidence="3" id="KW-1185">Reference proteome</keyword>
<dbReference type="Proteomes" id="UP000321258">
    <property type="component" value="Unassembled WGS sequence"/>
</dbReference>
<evidence type="ECO:0000313" key="3">
    <source>
        <dbReference type="Proteomes" id="UP000321258"/>
    </source>
</evidence>
<evidence type="ECO:0000256" key="1">
    <source>
        <dbReference type="SAM" id="MobiDB-lite"/>
    </source>
</evidence>
<comment type="caution">
    <text evidence="2">The sequence shown here is derived from an EMBL/GenBank/DDBJ whole genome shotgun (WGS) entry which is preliminary data.</text>
</comment>
<protein>
    <submittedName>
        <fullName evidence="2">Uncharacterized protein</fullName>
    </submittedName>
</protein>
<evidence type="ECO:0000313" key="2">
    <source>
        <dbReference type="EMBL" id="GEP01896.1"/>
    </source>
</evidence>
<organism evidence="2 3">
    <name type="scientific">Methylobacterium haplocladii</name>
    <dbReference type="NCBI Taxonomy" id="1176176"/>
    <lineage>
        <taxon>Bacteria</taxon>
        <taxon>Pseudomonadati</taxon>
        <taxon>Pseudomonadota</taxon>
        <taxon>Alphaproteobacteria</taxon>
        <taxon>Hyphomicrobiales</taxon>
        <taxon>Methylobacteriaceae</taxon>
        <taxon>Methylobacterium</taxon>
    </lineage>
</organism>
<reference evidence="2 3" key="1">
    <citation type="submission" date="2019-07" db="EMBL/GenBank/DDBJ databases">
        <title>Whole genome shotgun sequence of Methylobacterium haplocladii NBRC 107714.</title>
        <authorList>
            <person name="Hosoyama A."/>
            <person name="Uohara A."/>
            <person name="Ohji S."/>
            <person name="Ichikawa N."/>
        </authorList>
    </citation>
    <scope>NUCLEOTIDE SEQUENCE [LARGE SCALE GENOMIC DNA]</scope>
    <source>
        <strain evidence="2 3">NBRC 107714</strain>
    </source>
</reference>
<feature type="region of interest" description="Disordered" evidence="1">
    <location>
        <begin position="39"/>
        <end position="75"/>
    </location>
</feature>
<dbReference type="AlphaFoldDB" id="A0A512IW40"/>
<proteinExistence type="predicted"/>
<sequence>MAAADPNLARVRVLRRSIADRIEADIALLDALAGDADLEDGADGEPSLCGLGADRPSNGGDDREAGDDNGIADSGGMYEQINRYLSMGGDMNRWPSGVLA</sequence>
<accession>A0A512IW40</accession>